<evidence type="ECO:0000313" key="2">
    <source>
        <dbReference type="Proteomes" id="UP000782554"/>
    </source>
</evidence>
<keyword evidence="2" id="KW-1185">Reference proteome</keyword>
<dbReference type="EMBL" id="JAIGNU010000003">
    <property type="protein sequence ID" value="MBX7502416.1"/>
    <property type="molecule type" value="Genomic_DNA"/>
</dbReference>
<proteinExistence type="predicted"/>
<gene>
    <name evidence="1" type="ORF">K3181_13290</name>
</gene>
<name>A0ABS7JXR9_9SPHN</name>
<dbReference type="RefSeq" id="WP_221603609.1">
    <property type="nucleotide sequence ID" value="NZ_JAIGNU010000003.1"/>
</dbReference>
<sequence length="426" mass="47457">MVELLRAIEADQDDFASVKALNLLILKEIILAELRQDKHRAKHKELKRQLKTGRGTKEVSRALRTKIKRTAGFIDRCAKQIYIWKCCGDALAFLYLDKFAIKHAYFDTDRFAIKRDAGMIRGKVGLVGELTCLFSALEHKVPAVLSDITNTIRFGDVCLLGASDPVPIEVKSSPKQNGRGKRQAEAIEKLRSFLETDRAVGYRGAPGETKRQAVNLPERTNVEALNACIADAKRTGFAISRPEPGVAYAVIAGGQPDYAAIVGPFADERGAFWSLNGDKNDFAWAPYMPFILTIRDPQHLLDFIEGRIFIIVGASMDELCRQMAAPGWQIAFDPASDYALHCVHESGGVVGISQQFVARVAYEFVSLSWIADCQRKCLETLRAGAMNTYGPFQPVDVAQMHNYMFGERRWLRSDAEAFFVQDSLGD</sequence>
<accession>A0ABS7JXR9</accession>
<organism evidence="1 2">
    <name type="scientific">Qipengyuania mesophila</name>
    <dbReference type="NCBI Taxonomy" id="2867246"/>
    <lineage>
        <taxon>Bacteria</taxon>
        <taxon>Pseudomonadati</taxon>
        <taxon>Pseudomonadota</taxon>
        <taxon>Alphaproteobacteria</taxon>
        <taxon>Sphingomonadales</taxon>
        <taxon>Erythrobacteraceae</taxon>
        <taxon>Qipengyuania</taxon>
    </lineage>
</organism>
<evidence type="ECO:0000313" key="1">
    <source>
        <dbReference type="EMBL" id="MBX7502416.1"/>
    </source>
</evidence>
<dbReference type="Proteomes" id="UP000782554">
    <property type="component" value="Unassembled WGS sequence"/>
</dbReference>
<protein>
    <submittedName>
        <fullName evidence="1">Uncharacterized protein</fullName>
    </submittedName>
</protein>
<comment type="caution">
    <text evidence="1">The sequence shown here is derived from an EMBL/GenBank/DDBJ whole genome shotgun (WGS) entry which is preliminary data.</text>
</comment>
<reference evidence="1 2" key="1">
    <citation type="submission" date="2021-08" db="EMBL/GenBank/DDBJ databases">
        <title>Comparative Genomics Analysis of the Genus Qipengyuania Reveals Extensive Genetic Diversity and Metabolic Versatility, Including the Description of Fifteen Novel Species.</title>
        <authorList>
            <person name="Liu Y."/>
        </authorList>
    </citation>
    <scope>NUCLEOTIDE SEQUENCE [LARGE SCALE GENOMIC DNA]</scope>
    <source>
        <strain evidence="1 2">YG27</strain>
    </source>
</reference>